<protein>
    <recommendedName>
        <fullName evidence="3">SsuA/THI5-like domain-containing protein</fullName>
    </recommendedName>
</protein>
<evidence type="ECO:0008006" key="3">
    <source>
        <dbReference type="Google" id="ProtNLM"/>
    </source>
</evidence>
<reference evidence="2" key="1">
    <citation type="journal article" date="2018" name="Front. Microbiol.">
        <title>Genome-Based Analysis Reveals the Taxonomy and Diversity of the Family Idiomarinaceae.</title>
        <authorList>
            <person name="Liu Y."/>
            <person name="Lai Q."/>
            <person name="Shao Z."/>
        </authorList>
    </citation>
    <scope>NUCLEOTIDE SEQUENCE [LARGE SCALE GENOMIC DNA]</scope>
    <source>
        <strain evidence="2">CVS-6</strain>
    </source>
</reference>
<accession>A0A432YPA4</accession>
<keyword evidence="2" id="KW-1185">Reference proteome</keyword>
<organism evidence="1 2">
    <name type="scientific">Pseudidiomarina insulisalsae</name>
    <dbReference type="NCBI Taxonomy" id="575789"/>
    <lineage>
        <taxon>Bacteria</taxon>
        <taxon>Pseudomonadati</taxon>
        <taxon>Pseudomonadota</taxon>
        <taxon>Gammaproteobacteria</taxon>
        <taxon>Alteromonadales</taxon>
        <taxon>Idiomarinaceae</taxon>
        <taxon>Pseudidiomarina</taxon>
    </lineage>
</organism>
<evidence type="ECO:0000313" key="1">
    <source>
        <dbReference type="EMBL" id="RUO62948.1"/>
    </source>
</evidence>
<dbReference type="PROSITE" id="PS51257">
    <property type="entry name" value="PROKAR_LIPOPROTEIN"/>
    <property type="match status" value="1"/>
</dbReference>
<comment type="caution">
    <text evidence="1">The sequence shown here is derived from an EMBL/GenBank/DDBJ whole genome shotgun (WGS) entry which is preliminary data.</text>
</comment>
<dbReference type="Gene3D" id="3.40.190.10">
    <property type="entry name" value="Periplasmic binding protein-like II"/>
    <property type="match status" value="1"/>
</dbReference>
<dbReference type="Proteomes" id="UP000288259">
    <property type="component" value="Unassembled WGS sequence"/>
</dbReference>
<dbReference type="OrthoDB" id="5292144at2"/>
<dbReference type="SUPFAM" id="SSF53850">
    <property type="entry name" value="Periplasmic binding protein-like II"/>
    <property type="match status" value="1"/>
</dbReference>
<dbReference type="RefSeq" id="WP_126753516.1">
    <property type="nucleotide sequence ID" value="NZ_PIPY01000002.1"/>
</dbReference>
<proteinExistence type="predicted"/>
<gene>
    <name evidence="1" type="ORF">CWI71_01590</name>
</gene>
<sequence length="307" mass="33841">MQRTLLILCSFLLLGCQQQQQKAVIVANSWLGAAPLFATVTTEPESFPAQLKTVMLASDVSVLRMLSNGAAAGAIVTLDNALGINTLTEGDYCIAMVVDHSRGADAILARADWSYDIHRPLRVGLEDSTLARYMLTSWLKAANIPPRQVQSSIMLPSEQLQAFTENKIDFIVTYQPFVERLKQVGANVIFSSRQHRLEIFDVLIVEKHRWPELSGAILSLREQTWPQTQRLLAEQSPQFWLALQALTDTNEAELQAGLQGIEFIGAGQQMQALEHVLGISTPAIAAHLVEFGVYDRVTPLTQCGADS</sequence>
<dbReference type="EMBL" id="PIPY01000002">
    <property type="protein sequence ID" value="RUO62948.1"/>
    <property type="molecule type" value="Genomic_DNA"/>
</dbReference>
<evidence type="ECO:0000313" key="2">
    <source>
        <dbReference type="Proteomes" id="UP000288259"/>
    </source>
</evidence>
<dbReference type="AlphaFoldDB" id="A0A432YPA4"/>
<name>A0A432YPA4_9GAMM</name>